<organism evidence="2 3">
    <name type="scientific">Chryseobacterium suipulveris</name>
    <dbReference type="NCBI Taxonomy" id="2929800"/>
    <lineage>
        <taxon>Bacteria</taxon>
        <taxon>Pseudomonadati</taxon>
        <taxon>Bacteroidota</taxon>
        <taxon>Flavobacteriia</taxon>
        <taxon>Flavobacteriales</taxon>
        <taxon>Weeksellaceae</taxon>
        <taxon>Chryseobacterium group</taxon>
        <taxon>Chryseobacterium</taxon>
    </lineage>
</organism>
<keyword evidence="3" id="KW-1185">Reference proteome</keyword>
<gene>
    <name evidence="2" type="ORF">MTP09_07970</name>
</gene>
<keyword evidence="1" id="KW-0732">Signal</keyword>
<dbReference type="CDD" id="cd19958">
    <property type="entry name" value="pyocin_knob"/>
    <property type="match status" value="1"/>
</dbReference>
<name>A0ABY4BKZ3_9FLAO</name>
<protein>
    <recommendedName>
        <fullName evidence="4">Cell wall anchor protein</fullName>
    </recommendedName>
</protein>
<evidence type="ECO:0000256" key="1">
    <source>
        <dbReference type="SAM" id="SignalP"/>
    </source>
</evidence>
<dbReference type="RefSeq" id="WP_243547726.1">
    <property type="nucleotide sequence ID" value="NZ_CP094532.1"/>
</dbReference>
<feature type="signal peptide" evidence="1">
    <location>
        <begin position="1"/>
        <end position="18"/>
    </location>
</feature>
<accession>A0ABY4BKZ3</accession>
<feature type="chain" id="PRO_5046839737" description="Cell wall anchor protein" evidence="1">
    <location>
        <begin position="19"/>
        <end position="404"/>
    </location>
</feature>
<proteinExistence type="predicted"/>
<dbReference type="Proteomes" id="UP000831460">
    <property type="component" value="Chromosome"/>
</dbReference>
<evidence type="ECO:0000313" key="3">
    <source>
        <dbReference type="Proteomes" id="UP000831460"/>
    </source>
</evidence>
<reference evidence="2 3" key="1">
    <citation type="submission" date="2022-03" db="EMBL/GenBank/DDBJ databases">
        <title>Chryseobacterium sp. isolated from particulate matters in swine house.</title>
        <authorList>
            <person name="Won M."/>
            <person name="Kim S.-J."/>
            <person name="Kwon S.-W."/>
        </authorList>
    </citation>
    <scope>NUCLEOTIDE SEQUENCE [LARGE SCALE GENOMIC DNA]</scope>
    <source>
        <strain evidence="2 3">SC2-2</strain>
    </source>
</reference>
<evidence type="ECO:0000313" key="2">
    <source>
        <dbReference type="EMBL" id="UOE39862.1"/>
    </source>
</evidence>
<dbReference type="EMBL" id="CP094532">
    <property type="protein sequence ID" value="UOE39862.1"/>
    <property type="molecule type" value="Genomic_DNA"/>
</dbReference>
<sequence>MKRILLLCSLAFSTLYYSQIPTGTRNDAGLQGDAGATNGFFETNKPVNYPEGATDWWHLLDVRHSNPSNNHAMQLAAAFWGQNLYFRNTNNSSSTPWNRVLTEDSEGKVRIGGSTTVDKVAITGSHTESTVLLQANNGGNPNAYLTLWASEPGASYTGTGIGNNVRNYYNGSPFQRIATDRRGSFMRLLDNHISLGIVPQSGIYKEALNLGPDGAGFSGNIHSVEGHLLSSKTTNEGGSLVLSNNNKTGQQYRTWIMYNMTGPYTNSLQFWNYSADGTKSVPRLKISDEGDMALYGKFEAKEVKVTASPTADFVFADGYPLPKLDEVEQFIKKNRHLPEVASAKEMERDGVNVGEFQIKLLQKIEELTLYTIEQGKMLKEQQRKLEEQQRKIEAMEKLVDQSKE</sequence>
<evidence type="ECO:0008006" key="4">
    <source>
        <dbReference type="Google" id="ProtNLM"/>
    </source>
</evidence>